<dbReference type="SUPFAM" id="SSF81383">
    <property type="entry name" value="F-box domain"/>
    <property type="match status" value="1"/>
</dbReference>
<protein>
    <submittedName>
        <fullName evidence="2">Uncharacterized protein</fullName>
    </submittedName>
</protein>
<proteinExistence type="predicted"/>
<dbReference type="InterPro" id="IPR036047">
    <property type="entry name" value="F-box-like_dom_sf"/>
</dbReference>
<dbReference type="OrthoDB" id="3221235at2759"/>
<keyword evidence="3" id="KW-1185">Reference proteome</keyword>
<sequence length="617" mass="69922">MEAFNLIRPYLASDHDLPAEDIRSEIRAVLLNLENRREGTVRCMNVLSLALSALSQQCKKLDEEISHYKSVISPIRRLPDEMLGEIFLHAMFSTKRLAPNPKEAPLVLTLVCKRWSRVAKATPRLWSKLHIVFPSRPSPSSTISPDNSESVLHQYASGVKRWLELSRDAPLFLSLYLALGHGHADSTFDQVYHPLTQELLLHIIRQSHRWHAVDLISSIRSLWLMNQLITAANVQPLLPKLRRLRFPKTGFNDASHFSQEIYGTFFPFYALSIREFSLNVQHMIAFHKSISVWELLTDLSLHQYSGPLQWLLDILRQCPKVKTLYLSLGRSDVFLVPSSGLITLPKLTTFTLRYRNDEQECICGCLEAPILTHFSFNVTEDKILPNTDNVSRPPSPLRNFLARCATLRSLTFSPLNMREQDITSIFVTVPQIECLAFDYTPRGVRPVPFSDSSPCTSPASQQLFRQHLGMLLQGIGASHCLDTAPPFLPPLPHLQSLSFLFVYLESASAALIMDICKPRLARPSPRPAEDCDSVSEFISYAPLNHIKISASKLDSTVDIQDDLARYAESVGRRVGKDLDLDVSYPYAPAFEYTEFPPSPILRPHDGISYLYRSFDDL</sequence>
<name>A0A409YXW8_9AGAR</name>
<accession>A0A409YXW8</accession>
<reference evidence="2 3" key="1">
    <citation type="journal article" date="2018" name="Evol. Lett.">
        <title>Horizontal gene cluster transfer increased hallucinogenic mushroom diversity.</title>
        <authorList>
            <person name="Reynolds H.T."/>
            <person name="Vijayakumar V."/>
            <person name="Gluck-Thaler E."/>
            <person name="Korotkin H.B."/>
            <person name="Matheny P.B."/>
            <person name="Slot J.C."/>
        </authorList>
    </citation>
    <scope>NUCLEOTIDE SEQUENCE [LARGE SCALE GENOMIC DNA]</scope>
    <source>
        <strain evidence="2 3">2629</strain>
    </source>
</reference>
<dbReference type="Proteomes" id="UP000284842">
    <property type="component" value="Unassembled WGS sequence"/>
</dbReference>
<dbReference type="SUPFAM" id="SSF52047">
    <property type="entry name" value="RNI-like"/>
    <property type="match status" value="1"/>
</dbReference>
<comment type="caution">
    <text evidence="2">The sequence shown here is derived from an EMBL/GenBank/DDBJ whole genome shotgun (WGS) entry which is preliminary data.</text>
</comment>
<gene>
    <name evidence="2" type="ORF">CVT24_005611</name>
</gene>
<keyword evidence="1" id="KW-0175">Coiled coil</keyword>
<organism evidence="2 3">
    <name type="scientific">Panaeolus cyanescens</name>
    <dbReference type="NCBI Taxonomy" id="181874"/>
    <lineage>
        <taxon>Eukaryota</taxon>
        <taxon>Fungi</taxon>
        <taxon>Dikarya</taxon>
        <taxon>Basidiomycota</taxon>
        <taxon>Agaricomycotina</taxon>
        <taxon>Agaricomycetes</taxon>
        <taxon>Agaricomycetidae</taxon>
        <taxon>Agaricales</taxon>
        <taxon>Agaricineae</taxon>
        <taxon>Galeropsidaceae</taxon>
        <taxon>Panaeolus</taxon>
    </lineage>
</organism>
<dbReference type="AlphaFoldDB" id="A0A409YXW8"/>
<dbReference type="EMBL" id="NHTK01000317">
    <property type="protein sequence ID" value="PPR07874.1"/>
    <property type="molecule type" value="Genomic_DNA"/>
</dbReference>
<evidence type="ECO:0000313" key="3">
    <source>
        <dbReference type="Proteomes" id="UP000284842"/>
    </source>
</evidence>
<dbReference type="Gene3D" id="1.20.1280.50">
    <property type="match status" value="1"/>
</dbReference>
<evidence type="ECO:0000256" key="1">
    <source>
        <dbReference type="SAM" id="Coils"/>
    </source>
</evidence>
<feature type="coiled-coil region" evidence="1">
    <location>
        <begin position="44"/>
        <end position="71"/>
    </location>
</feature>
<evidence type="ECO:0000313" key="2">
    <source>
        <dbReference type="EMBL" id="PPR07874.1"/>
    </source>
</evidence>
<dbReference type="InParanoid" id="A0A409YXW8"/>